<dbReference type="Proteomes" id="UP000004080">
    <property type="component" value="Unassembled WGS sequence"/>
</dbReference>
<dbReference type="Gene3D" id="3.40.50.450">
    <property type="match status" value="1"/>
</dbReference>
<dbReference type="OrthoDB" id="2059845at2"/>
<protein>
    <submittedName>
        <fullName evidence="1">Group-specific protein</fullName>
    </submittedName>
</protein>
<reference evidence="1 2" key="1">
    <citation type="journal article" date="2012" name="J. Bacteriol.">
        <title>Genome of Bacillus macauensis ZFHKF-1, a Long-Chain-Forming Bacterium.</title>
        <authorList>
            <person name="Cai L."/>
            <person name="Zhang T."/>
        </authorList>
    </citation>
    <scope>NUCLEOTIDE SEQUENCE [LARGE SCALE GENOMIC DNA]</scope>
    <source>
        <strain evidence="1 2">ZFHKF-1</strain>
    </source>
</reference>
<dbReference type="EMBL" id="AKKV01000019">
    <property type="protein sequence ID" value="EIT87070.1"/>
    <property type="molecule type" value="Genomic_DNA"/>
</dbReference>
<keyword evidence="2" id="KW-1185">Reference proteome</keyword>
<evidence type="ECO:0000313" key="1">
    <source>
        <dbReference type="EMBL" id="EIT87070.1"/>
    </source>
</evidence>
<accession>I8UJL6</accession>
<proteinExistence type="predicted"/>
<evidence type="ECO:0000313" key="2">
    <source>
        <dbReference type="Proteomes" id="UP000004080"/>
    </source>
</evidence>
<dbReference type="STRING" id="1196324.A374_02414"/>
<comment type="caution">
    <text evidence="1">The sequence shown here is derived from an EMBL/GenBank/DDBJ whole genome shotgun (WGS) entry which is preliminary data.</text>
</comment>
<dbReference type="SUPFAM" id="SSF52309">
    <property type="entry name" value="N-(deoxy)ribosyltransferase-like"/>
    <property type="match status" value="1"/>
</dbReference>
<dbReference type="eggNOG" id="ENOG5031T5P">
    <property type="taxonomic scope" value="Bacteria"/>
</dbReference>
<name>I8UJL6_9BACL</name>
<dbReference type="PATRIC" id="fig|1196324.3.peg.483"/>
<dbReference type="AlphaFoldDB" id="I8UJL6"/>
<dbReference type="RefSeq" id="WP_007200582.1">
    <property type="nucleotide sequence ID" value="NZ_AKKV01000019.1"/>
</dbReference>
<dbReference type="InterPro" id="IPR007710">
    <property type="entry name" value="Nucleoside_deoxyribTrfase"/>
</dbReference>
<organism evidence="1 2">
    <name type="scientific">Fictibacillus macauensis ZFHKF-1</name>
    <dbReference type="NCBI Taxonomy" id="1196324"/>
    <lineage>
        <taxon>Bacteria</taxon>
        <taxon>Bacillati</taxon>
        <taxon>Bacillota</taxon>
        <taxon>Bacilli</taxon>
        <taxon>Bacillales</taxon>
        <taxon>Fictibacillaceae</taxon>
        <taxon>Fictibacillus</taxon>
    </lineage>
</organism>
<sequence>MPSFYIASGFQNKALVQQLKAQLEAHGFEHTYDWTVNERATTADALRAIGEAELQGVKQADFLVVLLPGGNGTHVELGIALAEGKTVYLYEADEASFHEKLTTFYYIQNVHIIHGTFTDLVHKIIQN</sequence>
<dbReference type="Pfam" id="PF05014">
    <property type="entry name" value="Nuc_deoxyrib_tr"/>
    <property type="match status" value="1"/>
</dbReference>
<gene>
    <name evidence="1" type="ORF">A374_02414</name>
</gene>